<dbReference type="GO" id="GO:0003682">
    <property type="term" value="F:chromatin binding"/>
    <property type="evidence" value="ECO:0007669"/>
    <property type="project" value="TreeGrafter"/>
</dbReference>
<dbReference type="Proteomes" id="UP001230268">
    <property type="component" value="Unassembled WGS sequence"/>
</dbReference>
<evidence type="ECO:0000256" key="2">
    <source>
        <dbReference type="ARBA" id="ARBA00004496"/>
    </source>
</evidence>
<gene>
    <name evidence="12" type="ORF">BgAZ_305380</name>
</gene>
<feature type="compositionally biased region" description="Polar residues" evidence="11">
    <location>
        <begin position="38"/>
        <end position="47"/>
    </location>
</feature>
<keyword evidence="13" id="KW-1185">Reference proteome</keyword>
<feature type="region of interest" description="Disordered" evidence="11">
    <location>
        <begin position="296"/>
        <end position="318"/>
    </location>
</feature>
<sequence>MGETTHKLSAKKRIRPSEDADALAPNDQPGHPPKKTMNKVSSGPSDNSQELLSLFTDCMSALSTNKIGSQNAFDVGIIDHMNDLVNLDGGSDDEEDAVDDALDDGTDAAKNKRLNFTRASKVVESASKIYGYRIEAVYDLTFNVLMNMNNANTQDSAGPASTTTKARTRTKGKMEFNFGTNTLASESDVTLTEIPVDNVVLDPYFLKISSMFDQSGAQGLLLTNLQVSNDLALNLDGDNLVFTPDEPSKGNSCELHVSCAALKDHVKKTCPDFTKLEIIPEIAYFKQELQRLLGLKSSRKEPKEDVPETTETETTAAADIEPDGESEAIGMVSDLALDDIADGGIAPMPDGDLSLNDLDLSSLNYDGMEPMYPQDDSALGGPDAGGMDMGDGPAHAPVPQRKAVSATFIKRLASLDLVRGSEFSYYTTNLKDMTGQAVMHDGAGEEGGAVVRRERQSKQKSAMYRDLVGYMNSNSTDAEIESIKCITSGQVSKPPQKKARSIFSAIDGTTHIFKFNDVFLTHLGTLSNRTMRISSECDWRIKNIEDNKEIPILQIYYAKDMEASYVFMRIHENFSWKDDEVVDIRIEETSGIMGGVGHGGGGEDMDGMEVGMDYIDDIATSLANMDPEPIEESIDKMYEMDAQEPSWSLTTNQVGVGEPDLGLEPTKGPGGIVPANLAAYVDIFKIKKTLCGVILPPPDFQEAVEDEKALDETSKEETASKETGCMFQHAITQTVNQLHDNDLGALTSHIMFVCLLHVCNEQDLLLRQNAALEDFHIAVDAPKQHHLGDYSKSITT</sequence>
<evidence type="ECO:0000313" key="12">
    <source>
        <dbReference type="EMBL" id="KAK1443020.1"/>
    </source>
</evidence>
<evidence type="ECO:0000256" key="9">
    <source>
        <dbReference type="ARBA" id="ARBA00023067"/>
    </source>
</evidence>
<name>A0AAD8LSH9_BABGI</name>
<feature type="region of interest" description="Disordered" evidence="11">
    <location>
        <begin position="1"/>
        <end position="47"/>
    </location>
</feature>
<keyword evidence="10" id="KW-0131">Cell cycle</keyword>
<evidence type="ECO:0000313" key="13">
    <source>
        <dbReference type="Proteomes" id="UP001230268"/>
    </source>
</evidence>
<evidence type="ECO:0000256" key="10">
    <source>
        <dbReference type="ARBA" id="ARBA00023306"/>
    </source>
</evidence>
<protein>
    <recommendedName>
        <fullName evidence="4">Condensin complex subunit 2</fullName>
    </recommendedName>
</protein>
<evidence type="ECO:0000256" key="7">
    <source>
        <dbReference type="ARBA" id="ARBA00022618"/>
    </source>
</evidence>
<keyword evidence="8" id="KW-0498">Mitosis</keyword>
<dbReference type="Pfam" id="PF05786">
    <property type="entry name" value="Cnd2"/>
    <property type="match status" value="1"/>
</dbReference>
<evidence type="ECO:0000256" key="4">
    <source>
        <dbReference type="ARBA" id="ARBA00016065"/>
    </source>
</evidence>
<keyword evidence="6" id="KW-0963">Cytoplasm</keyword>
<dbReference type="GO" id="GO:0000796">
    <property type="term" value="C:condensin complex"/>
    <property type="evidence" value="ECO:0007669"/>
    <property type="project" value="InterPro"/>
</dbReference>
<keyword evidence="9" id="KW-0226">DNA condensation</keyword>
<evidence type="ECO:0000256" key="3">
    <source>
        <dbReference type="ARBA" id="ARBA00009471"/>
    </source>
</evidence>
<evidence type="ECO:0000256" key="6">
    <source>
        <dbReference type="ARBA" id="ARBA00022490"/>
    </source>
</evidence>
<evidence type="ECO:0000256" key="8">
    <source>
        <dbReference type="ARBA" id="ARBA00022776"/>
    </source>
</evidence>
<dbReference type="PANTHER" id="PTHR13108">
    <property type="entry name" value="CONDENSIN COMPLEX SUBUNIT 2"/>
    <property type="match status" value="1"/>
</dbReference>
<evidence type="ECO:0000256" key="5">
    <source>
        <dbReference type="ARBA" id="ARBA00022454"/>
    </source>
</evidence>
<evidence type="ECO:0000256" key="11">
    <source>
        <dbReference type="SAM" id="MobiDB-lite"/>
    </source>
</evidence>
<reference evidence="12" key="1">
    <citation type="submission" date="2023-08" db="EMBL/GenBank/DDBJ databases">
        <title>Draft sequence of the Babesia gibsoni genome.</title>
        <authorList>
            <person name="Yamagishi J.Y."/>
            <person name="Xuan X.X."/>
        </authorList>
    </citation>
    <scope>NUCLEOTIDE SEQUENCE</scope>
    <source>
        <strain evidence="12">Azabu</strain>
    </source>
</reference>
<comment type="caution">
    <text evidence="12">The sequence shown here is derived from an EMBL/GenBank/DDBJ whole genome shotgun (WGS) entry which is preliminary data.</text>
</comment>
<dbReference type="GO" id="GO:0005737">
    <property type="term" value="C:cytoplasm"/>
    <property type="evidence" value="ECO:0007669"/>
    <property type="project" value="UniProtKB-SubCell"/>
</dbReference>
<comment type="similarity">
    <text evidence="3">Belongs to the CND2 (condensin subunit 2) family.</text>
</comment>
<dbReference type="GO" id="GO:0051301">
    <property type="term" value="P:cell division"/>
    <property type="evidence" value="ECO:0007669"/>
    <property type="project" value="UniProtKB-KW"/>
</dbReference>
<comment type="subcellular location">
    <subcellularLocation>
        <location evidence="1">Chromosome</location>
    </subcellularLocation>
    <subcellularLocation>
        <location evidence="2">Cytoplasm</location>
    </subcellularLocation>
</comment>
<organism evidence="12 13">
    <name type="scientific">Babesia gibsoni</name>
    <dbReference type="NCBI Taxonomy" id="33632"/>
    <lineage>
        <taxon>Eukaryota</taxon>
        <taxon>Sar</taxon>
        <taxon>Alveolata</taxon>
        <taxon>Apicomplexa</taxon>
        <taxon>Aconoidasida</taxon>
        <taxon>Piroplasmida</taxon>
        <taxon>Babesiidae</taxon>
        <taxon>Babesia</taxon>
    </lineage>
</organism>
<keyword evidence="5" id="KW-0158">Chromosome</keyword>
<dbReference type="EMBL" id="JAVEPI010000003">
    <property type="protein sequence ID" value="KAK1443020.1"/>
    <property type="molecule type" value="Genomic_DNA"/>
</dbReference>
<dbReference type="GO" id="GO:0007076">
    <property type="term" value="P:mitotic chromosome condensation"/>
    <property type="evidence" value="ECO:0007669"/>
    <property type="project" value="InterPro"/>
</dbReference>
<dbReference type="InterPro" id="IPR022816">
    <property type="entry name" value="Condensin_barren_su2"/>
</dbReference>
<evidence type="ECO:0000256" key="1">
    <source>
        <dbReference type="ARBA" id="ARBA00004286"/>
    </source>
</evidence>
<dbReference type="AlphaFoldDB" id="A0AAD8LSH9"/>
<dbReference type="PANTHER" id="PTHR13108:SF9">
    <property type="entry name" value="CONDENSIN COMPLEX SUBUNIT 2"/>
    <property type="match status" value="1"/>
</dbReference>
<proteinExistence type="inferred from homology"/>
<keyword evidence="7" id="KW-0132">Cell division</keyword>
<accession>A0AAD8LSH9</accession>